<evidence type="ECO:0000259" key="4">
    <source>
        <dbReference type="PROSITE" id="PS01124"/>
    </source>
</evidence>
<feature type="domain" description="HTH araC/xylS-type" evidence="4">
    <location>
        <begin position="164"/>
        <end position="261"/>
    </location>
</feature>
<dbReference type="PROSITE" id="PS01124">
    <property type="entry name" value="HTH_ARAC_FAMILY_2"/>
    <property type="match status" value="1"/>
</dbReference>
<proteinExistence type="predicted"/>
<evidence type="ECO:0000313" key="5">
    <source>
        <dbReference type="EMBL" id="MBC8542580.1"/>
    </source>
</evidence>
<dbReference type="PROSITE" id="PS00041">
    <property type="entry name" value="HTH_ARAC_FAMILY_1"/>
    <property type="match status" value="1"/>
</dbReference>
<dbReference type="InterPro" id="IPR009057">
    <property type="entry name" value="Homeodomain-like_sf"/>
</dbReference>
<dbReference type="Pfam" id="PF12833">
    <property type="entry name" value="HTH_18"/>
    <property type="match status" value="1"/>
</dbReference>
<dbReference type="EMBL" id="JACRSQ010000003">
    <property type="protein sequence ID" value="MBC8542580.1"/>
    <property type="molecule type" value="Genomic_DNA"/>
</dbReference>
<dbReference type="AlphaFoldDB" id="A0A926DSQ0"/>
<dbReference type="SUPFAM" id="SSF46689">
    <property type="entry name" value="Homeodomain-like"/>
    <property type="match status" value="2"/>
</dbReference>
<dbReference type="PANTHER" id="PTHR43280">
    <property type="entry name" value="ARAC-FAMILY TRANSCRIPTIONAL REGULATOR"/>
    <property type="match status" value="1"/>
</dbReference>
<dbReference type="Gene3D" id="2.60.120.280">
    <property type="entry name" value="Regulatory protein AraC"/>
    <property type="match status" value="1"/>
</dbReference>
<dbReference type="PANTHER" id="PTHR43280:SF2">
    <property type="entry name" value="HTH-TYPE TRANSCRIPTIONAL REGULATOR EXSA"/>
    <property type="match status" value="1"/>
</dbReference>
<dbReference type="InterPro" id="IPR018062">
    <property type="entry name" value="HTH_AraC-typ_CS"/>
</dbReference>
<keyword evidence="1" id="KW-0805">Transcription regulation</keyword>
<dbReference type="Pfam" id="PF02311">
    <property type="entry name" value="AraC_binding"/>
    <property type="match status" value="1"/>
</dbReference>
<dbReference type="InterPro" id="IPR037923">
    <property type="entry name" value="HTH-like"/>
</dbReference>
<dbReference type="InterPro" id="IPR003313">
    <property type="entry name" value="AraC-bd"/>
</dbReference>
<accession>A0A926DSQ0</accession>
<gene>
    <name evidence="5" type="ORF">H8730_03330</name>
</gene>
<dbReference type="PRINTS" id="PR00032">
    <property type="entry name" value="HTHARAC"/>
</dbReference>
<organism evidence="5 6">
    <name type="scientific">Bianquea renquensis</name>
    <dbReference type="NCBI Taxonomy" id="2763661"/>
    <lineage>
        <taxon>Bacteria</taxon>
        <taxon>Bacillati</taxon>
        <taxon>Bacillota</taxon>
        <taxon>Clostridia</taxon>
        <taxon>Eubacteriales</taxon>
        <taxon>Bianqueaceae</taxon>
        <taxon>Bianquea</taxon>
    </lineage>
</organism>
<comment type="caution">
    <text evidence="5">The sequence shown here is derived from an EMBL/GenBank/DDBJ whole genome shotgun (WGS) entry which is preliminary data.</text>
</comment>
<dbReference type="InterPro" id="IPR020449">
    <property type="entry name" value="Tscrpt_reg_AraC-type_HTH"/>
</dbReference>
<dbReference type="GO" id="GO:0043565">
    <property type="term" value="F:sequence-specific DNA binding"/>
    <property type="evidence" value="ECO:0007669"/>
    <property type="project" value="InterPro"/>
</dbReference>
<evidence type="ECO:0000256" key="2">
    <source>
        <dbReference type="ARBA" id="ARBA00023125"/>
    </source>
</evidence>
<keyword evidence="2" id="KW-0238">DNA-binding</keyword>
<evidence type="ECO:0000256" key="3">
    <source>
        <dbReference type="ARBA" id="ARBA00023163"/>
    </source>
</evidence>
<protein>
    <submittedName>
        <fullName evidence="5">AraC family transcriptional regulator</fullName>
    </submittedName>
</protein>
<evidence type="ECO:0000256" key="1">
    <source>
        <dbReference type="ARBA" id="ARBA00023015"/>
    </source>
</evidence>
<dbReference type="SUPFAM" id="SSF51215">
    <property type="entry name" value="Regulatory protein AraC"/>
    <property type="match status" value="1"/>
</dbReference>
<reference evidence="5" key="1">
    <citation type="submission" date="2020-08" db="EMBL/GenBank/DDBJ databases">
        <title>Genome public.</title>
        <authorList>
            <person name="Liu C."/>
            <person name="Sun Q."/>
        </authorList>
    </citation>
    <scope>NUCLEOTIDE SEQUENCE</scope>
    <source>
        <strain evidence="5">NSJ-32</strain>
    </source>
</reference>
<dbReference type="Gene3D" id="1.10.10.60">
    <property type="entry name" value="Homeodomain-like"/>
    <property type="match status" value="2"/>
</dbReference>
<keyword evidence="3" id="KW-0804">Transcription</keyword>
<sequence length="265" mass="30552">MFTDYCCTYPPVMSGPVGVMNIYYIQADESYNVVHIPVDDHWVMLHTISGSGQLRLEKQSYNLAAGDLLLFQSSTDFYYHCPGDAWEFWWFEFTCPSPGAFSAGNYHVPHDATLQILCRESLRFMKSKDHLAASSLFLAYLEYALASERHRQDADHLLFLDRVQQADSYIRLHLRDVTVASLAKHLCIHQRTLQTSFLRCTGQSPSRYIQQIRLEYAAYYLQNTTKTIGELSLDLGYSSPFHLSKAFKQHYGASPSEYRKSLWKN</sequence>
<evidence type="ECO:0000313" key="6">
    <source>
        <dbReference type="Proteomes" id="UP000657006"/>
    </source>
</evidence>
<name>A0A926DSQ0_9FIRM</name>
<dbReference type="Proteomes" id="UP000657006">
    <property type="component" value="Unassembled WGS sequence"/>
</dbReference>
<dbReference type="RefSeq" id="WP_177718777.1">
    <property type="nucleotide sequence ID" value="NZ_JACRSQ010000003.1"/>
</dbReference>
<dbReference type="SMART" id="SM00342">
    <property type="entry name" value="HTH_ARAC"/>
    <property type="match status" value="1"/>
</dbReference>
<dbReference type="GO" id="GO:0003700">
    <property type="term" value="F:DNA-binding transcription factor activity"/>
    <property type="evidence" value="ECO:0007669"/>
    <property type="project" value="InterPro"/>
</dbReference>
<dbReference type="InterPro" id="IPR018060">
    <property type="entry name" value="HTH_AraC"/>
</dbReference>
<keyword evidence="6" id="KW-1185">Reference proteome</keyword>